<keyword evidence="2" id="KW-0472">Membrane</keyword>
<protein>
    <recommendedName>
        <fullName evidence="5">Tail tape measure protein</fullName>
    </recommendedName>
</protein>
<keyword evidence="2" id="KW-1133">Transmembrane helix</keyword>
<dbReference type="HOGENOM" id="CLU_427507_0_0_5"/>
<dbReference type="PATRIC" id="fig|1082931.4.peg.702"/>
<evidence type="ECO:0000256" key="2">
    <source>
        <dbReference type="SAM" id="Phobius"/>
    </source>
</evidence>
<evidence type="ECO:0000313" key="4">
    <source>
        <dbReference type="Proteomes" id="UP000008850"/>
    </source>
</evidence>
<keyword evidence="2" id="KW-0812">Transmembrane</keyword>
<feature type="transmembrane region" description="Helical" evidence="2">
    <location>
        <begin position="43"/>
        <end position="66"/>
    </location>
</feature>
<proteinExistence type="predicted"/>
<evidence type="ECO:0000313" key="3">
    <source>
        <dbReference type="EMBL" id="AEQ50746.1"/>
    </source>
</evidence>
<dbReference type="RefSeq" id="WP_014129895.1">
    <property type="nucleotide sequence ID" value="NC_016078.1"/>
</dbReference>
<accession>G4RDC0</accession>
<feature type="region of interest" description="Disordered" evidence="1">
    <location>
        <begin position="561"/>
        <end position="587"/>
    </location>
</feature>
<gene>
    <name evidence="3" type="ordered locus">KKY_707</name>
</gene>
<dbReference type="eggNOG" id="COG5283">
    <property type="taxonomic scope" value="Bacteria"/>
</dbReference>
<dbReference type="STRING" id="1082931.KKY_707"/>
<dbReference type="AlphaFoldDB" id="G4RDC0"/>
<dbReference type="EMBL" id="CP003075">
    <property type="protein sequence ID" value="AEQ50746.1"/>
    <property type="molecule type" value="Genomic_DNA"/>
</dbReference>
<keyword evidence="4" id="KW-1185">Reference proteome</keyword>
<evidence type="ECO:0008006" key="5">
    <source>
        <dbReference type="Google" id="ProtNLM"/>
    </source>
</evidence>
<feature type="compositionally biased region" description="Basic and acidic residues" evidence="1">
    <location>
        <begin position="576"/>
        <end position="587"/>
    </location>
</feature>
<reference evidence="3 4" key="1">
    <citation type="journal article" date="2012" name="J. Bacteriol.">
        <title>Complete genome sequence of Pelagibacterium halotolerans B2T.</title>
        <authorList>
            <person name="Huo Y.Y."/>
            <person name="Cheng H."/>
            <person name="Han X.F."/>
            <person name="Jiang X.W."/>
            <person name="Sun C."/>
            <person name="Zhang X.Q."/>
            <person name="Zhu X.F."/>
            <person name="Liu Y.F."/>
            <person name="Li P.F."/>
            <person name="Ni P.X."/>
            <person name="Wu M."/>
        </authorList>
    </citation>
    <scope>NUCLEOTIDE SEQUENCE [LARGE SCALE GENOMIC DNA]</scope>
    <source>
        <strain evidence="4">DSM 22347 / JCM 15775 / CGMCC 1.7692 / B2</strain>
    </source>
</reference>
<organism evidence="3 4">
    <name type="scientific">Pelagibacterium halotolerans (strain DSM 22347 / JCM 15775 / CGMCC 1.7692 / B2)</name>
    <dbReference type="NCBI Taxonomy" id="1082931"/>
    <lineage>
        <taxon>Bacteria</taxon>
        <taxon>Pseudomonadati</taxon>
        <taxon>Pseudomonadota</taxon>
        <taxon>Alphaproteobacteria</taxon>
        <taxon>Hyphomicrobiales</taxon>
        <taxon>Devosiaceae</taxon>
        <taxon>Pelagibacterium</taxon>
    </lineage>
</organism>
<dbReference type="Proteomes" id="UP000008850">
    <property type="component" value="Chromosome"/>
</dbReference>
<dbReference type="KEGG" id="phl:KKY_707"/>
<name>G4RDC0_PELHB</name>
<evidence type="ECO:0000256" key="1">
    <source>
        <dbReference type="SAM" id="MobiDB-lite"/>
    </source>
</evidence>
<sequence>MAERLGEALLDLRTDDKGFGKGVDQAETRAQRLGRSLDNVGKMAIRLGASLAIGAAAGAAALGVLIKRSIDQADAMSKAAQRAGVTTEALSRLAWAGELSDVSLGSLGSSLGRLSYTMGQVQSGADRTGAAVFDALGVTISDAEGRLRSADQVMLDLADRFAQMEDGADKTALAIRLFGRSGTELIPLLNNGRAGLSDMADEADRLGKTISTDTGRAAEQFNDTMTRIGSIIDGVGLKIAEGALPSLNTLAEKLADPAFAENAQTMANWIIGAINATIEAFNLGVAAAQGFADAVAWLNNTSMGELLTGEWSGTPDPEQAVADAMEALRLQLSESRAAQPFSSMRFIGDPHQDMATRSRDALAEAGFGEEFFAPFQAGAAAAVEAANAVEFSFSDLGDALSTSTSTAGITEDAMASLGDELDLLAEDVFDLGEEFGNAFHGLGRTIMDAIRDGGDVAGSVLDGLIDKAYDFGAAWLDNVLNSGFDALGTLLFGGQTAGGNPITGFFSSLFSGFRATGGLIPNGTFGIVGEAGPEPVIGTSRGAMVLPNSSLNMAGAGRTPEFKFSQNITPPPGYETRTREEDTPGGKRQDVWFEEAVAGAIGKPGRAQRAVRSTGRVVRR</sequence>